<feature type="compositionally biased region" description="Basic and acidic residues" evidence="1">
    <location>
        <begin position="32"/>
        <end position="47"/>
    </location>
</feature>
<dbReference type="Proteomes" id="UP001356095">
    <property type="component" value="Unassembled WGS sequence"/>
</dbReference>
<evidence type="ECO:0000256" key="1">
    <source>
        <dbReference type="SAM" id="MobiDB-lite"/>
    </source>
</evidence>
<proteinExistence type="predicted"/>
<feature type="region of interest" description="Disordered" evidence="1">
    <location>
        <begin position="15"/>
        <end position="47"/>
    </location>
</feature>
<name>A0ABU7K7E0_9ACTN</name>
<comment type="caution">
    <text evidence="2">The sequence shown here is derived from an EMBL/GenBank/DDBJ whole genome shotgun (WGS) entry which is preliminary data.</text>
</comment>
<sequence>MPEVVLVTGAVRGPGTGIEARVRGRRVVATGRRPEEEPGGHLDETTA</sequence>
<protein>
    <recommendedName>
        <fullName evidence="4">Short-chain dehydrogenase</fullName>
    </recommendedName>
</protein>
<organism evidence="2 3">
    <name type="scientific">Nocardiopsis codii</name>
    <dbReference type="NCBI Taxonomy" id="3065942"/>
    <lineage>
        <taxon>Bacteria</taxon>
        <taxon>Bacillati</taxon>
        <taxon>Actinomycetota</taxon>
        <taxon>Actinomycetes</taxon>
        <taxon>Streptosporangiales</taxon>
        <taxon>Nocardiopsidaceae</taxon>
        <taxon>Nocardiopsis</taxon>
    </lineage>
</organism>
<accession>A0ABU7K7E0</accession>
<evidence type="ECO:0008006" key="4">
    <source>
        <dbReference type="Google" id="ProtNLM"/>
    </source>
</evidence>
<dbReference type="RefSeq" id="WP_330091718.1">
    <property type="nucleotide sequence ID" value="NZ_JAUZMY010000010.1"/>
</dbReference>
<reference evidence="2 3" key="1">
    <citation type="submission" date="2023-08" db="EMBL/GenBank/DDBJ databases">
        <authorList>
            <person name="Girao M."/>
            <person name="Carvalho M.F."/>
        </authorList>
    </citation>
    <scope>NUCLEOTIDE SEQUENCE [LARGE SCALE GENOMIC DNA]</scope>
    <source>
        <strain evidence="2 3">CT-R113</strain>
    </source>
</reference>
<keyword evidence="3" id="KW-1185">Reference proteome</keyword>
<gene>
    <name evidence="2" type="ORF">Q8791_11930</name>
</gene>
<dbReference type="EMBL" id="JAUZMY010000010">
    <property type="protein sequence ID" value="MEE2037927.1"/>
    <property type="molecule type" value="Genomic_DNA"/>
</dbReference>
<evidence type="ECO:0000313" key="2">
    <source>
        <dbReference type="EMBL" id="MEE2037927.1"/>
    </source>
</evidence>
<evidence type="ECO:0000313" key="3">
    <source>
        <dbReference type="Proteomes" id="UP001356095"/>
    </source>
</evidence>